<feature type="domain" description="Schlafen AlbA-2" evidence="1">
    <location>
        <begin position="203"/>
        <end position="273"/>
    </location>
</feature>
<dbReference type="Gene3D" id="3.30.950.30">
    <property type="entry name" value="Schlafen, AAA domain"/>
    <property type="match status" value="1"/>
</dbReference>
<dbReference type="InterPro" id="IPR038461">
    <property type="entry name" value="Schlafen_AlbA_2_dom_sf"/>
</dbReference>
<gene>
    <name evidence="4" type="primary">LOC101575646</name>
</gene>
<dbReference type="InterPro" id="IPR029684">
    <property type="entry name" value="Schlafen"/>
</dbReference>
<reference evidence="4" key="1">
    <citation type="submission" date="2025-08" db="UniProtKB">
        <authorList>
            <consortium name="RefSeq"/>
        </authorList>
    </citation>
    <scope>IDENTIFICATION</scope>
</reference>
<dbReference type="InterPro" id="IPR007421">
    <property type="entry name" value="Schlafen_AlbA_2_dom"/>
</dbReference>
<dbReference type="GeneID" id="101575646"/>
<evidence type="ECO:0000313" key="3">
    <source>
        <dbReference type="Proteomes" id="UP000515203"/>
    </source>
</evidence>
<protein>
    <submittedName>
        <fullName evidence="4">Schlafen family member 12-like</fullName>
    </submittedName>
</protein>
<dbReference type="AlphaFoldDB" id="A0A6P3FCC0"/>
<dbReference type="PANTHER" id="PTHR12155">
    <property type="entry name" value="SCHLAFEN"/>
    <property type="match status" value="1"/>
</dbReference>
<dbReference type="OrthoDB" id="6052143at2759"/>
<proteinExistence type="predicted"/>
<dbReference type="Pfam" id="PF17057">
    <property type="entry name" value="B3R"/>
    <property type="match status" value="1"/>
</dbReference>
<dbReference type="InterPro" id="IPR031450">
    <property type="entry name" value="Poxin-SLFN/SLFN_N"/>
</dbReference>
<feature type="domain" description="Poxin-Schlafen/Schlafen-like N-terminal" evidence="2">
    <location>
        <begin position="80"/>
        <end position="189"/>
    </location>
</feature>
<evidence type="ECO:0000259" key="1">
    <source>
        <dbReference type="Pfam" id="PF04326"/>
    </source>
</evidence>
<dbReference type="Proteomes" id="UP000515203">
    <property type="component" value="Unplaced"/>
</dbReference>
<organism evidence="3 4">
    <name type="scientific">Octodon degus</name>
    <name type="common">Degu</name>
    <name type="synonym">Sciurus degus</name>
    <dbReference type="NCBI Taxonomy" id="10160"/>
    <lineage>
        <taxon>Eukaryota</taxon>
        <taxon>Metazoa</taxon>
        <taxon>Chordata</taxon>
        <taxon>Craniata</taxon>
        <taxon>Vertebrata</taxon>
        <taxon>Euteleostomi</taxon>
        <taxon>Mammalia</taxon>
        <taxon>Eutheria</taxon>
        <taxon>Euarchontoglires</taxon>
        <taxon>Glires</taxon>
        <taxon>Rodentia</taxon>
        <taxon>Hystricomorpha</taxon>
        <taxon>Octodontidae</taxon>
        <taxon>Octodon</taxon>
    </lineage>
</organism>
<name>A0A6P3FCC0_OCTDE</name>
<dbReference type="Pfam" id="PF04326">
    <property type="entry name" value="SLFN_AlbA_2"/>
    <property type="match status" value="1"/>
</dbReference>
<evidence type="ECO:0000259" key="2">
    <source>
        <dbReference type="Pfam" id="PF17057"/>
    </source>
</evidence>
<dbReference type="InParanoid" id="A0A6P3FCC0"/>
<sequence>MKIPLVESDYAELVVDIGTITLGEEARESMDCQLRAHEREKFLRGLSAALKGKVSVVTGKIKNEDYVYVHGIGQDLEQPVRKIVSDVHNHLDFVFRENTLLIFVKCSLRDEEYGTLNTHLYRRNMTDEDQMNESAALKFLKELKRTGGRSYSTPILTEDWDVMNESHNEAIAAEFFNSKGLIKKEQFHITKSSMKIGDFHVTESTHVEIKTLKTEMWLQDIKEKLSKYVSAFANTDGGYLFFDLEENSKEATGFKANKCDLLTSEMRIQQTIRKLPVYHDVSDNASFFLRLHTTQLSFPRDCVC</sequence>
<dbReference type="RefSeq" id="XP_004643103.1">
    <property type="nucleotide sequence ID" value="XM_004643046.1"/>
</dbReference>
<evidence type="ECO:0000313" key="4">
    <source>
        <dbReference type="RefSeq" id="XP_004643103.1"/>
    </source>
</evidence>
<keyword evidence="3" id="KW-1185">Reference proteome</keyword>
<dbReference type="PANTHER" id="PTHR12155:SF2">
    <property type="entry name" value="RIBONUCLEASE SLFN12"/>
    <property type="match status" value="1"/>
</dbReference>
<accession>A0A6P3FCC0</accession>